<keyword evidence="1" id="KW-0812">Transmembrane</keyword>
<feature type="transmembrane region" description="Helical" evidence="1">
    <location>
        <begin position="56"/>
        <end position="77"/>
    </location>
</feature>
<evidence type="ECO:0000313" key="2">
    <source>
        <dbReference type="EMBL" id="MFG6461950.1"/>
    </source>
</evidence>
<proteinExistence type="predicted"/>
<reference evidence="2 3" key="1">
    <citation type="submission" date="2024-08" db="EMBL/GenBank/DDBJ databases">
        <authorList>
            <person name="Lu H."/>
        </authorList>
    </citation>
    <scope>NUCLEOTIDE SEQUENCE [LARGE SCALE GENOMIC DNA]</scope>
    <source>
        <strain evidence="2 3">DXS20W</strain>
    </source>
</reference>
<feature type="transmembrane region" description="Helical" evidence="1">
    <location>
        <begin position="235"/>
        <end position="256"/>
    </location>
</feature>
<feature type="transmembrane region" description="Helical" evidence="1">
    <location>
        <begin position="102"/>
        <end position="122"/>
    </location>
</feature>
<protein>
    <submittedName>
        <fullName evidence="2">BPSS1780 family membrane protein</fullName>
    </submittedName>
</protein>
<feature type="transmembrane region" description="Helical" evidence="1">
    <location>
        <begin position="208"/>
        <end position="229"/>
    </location>
</feature>
<organism evidence="2 3">
    <name type="scientific">Pelomonas lactea</name>
    <dbReference type="NCBI Taxonomy" id="3299030"/>
    <lineage>
        <taxon>Bacteria</taxon>
        <taxon>Pseudomonadati</taxon>
        <taxon>Pseudomonadota</taxon>
        <taxon>Betaproteobacteria</taxon>
        <taxon>Burkholderiales</taxon>
        <taxon>Sphaerotilaceae</taxon>
        <taxon>Roseateles</taxon>
    </lineage>
</organism>
<sequence length="273" mass="29627">MTMQLHLQQVPAANGRLWIRHGFRVFRRQPMAFVGLMGLALLASMLLTALPLVGPLLGLMAIPICSLGFMLATHLVLQKKMPTAAVFVAPLRLTPERRNRQLVLGASFAVLALLILMAANAIDGEATRAVMELMEKKGSAEEFAKVAEDSRIVWGALLRFGGLALLSVPYWHAPALIHWGGQGVGQALFSSTLALWRNKAAFALNGLLWVAAFLVLSMAITMVFTALGLLQAAPVVMLVVGMLAWAVFYASLYFSFVDCFMFGAPQDLLDSKT</sequence>
<keyword evidence="1" id="KW-1133">Transmembrane helix</keyword>
<evidence type="ECO:0000313" key="3">
    <source>
        <dbReference type="Proteomes" id="UP001606302"/>
    </source>
</evidence>
<dbReference type="InterPro" id="IPR047798">
    <property type="entry name" value="BPSS1780-like"/>
</dbReference>
<dbReference type="RefSeq" id="WP_394510811.1">
    <property type="nucleotide sequence ID" value="NZ_JBIGHX010000003.1"/>
</dbReference>
<feature type="transmembrane region" description="Helical" evidence="1">
    <location>
        <begin position="30"/>
        <end position="50"/>
    </location>
</feature>
<name>A0ABW7GJ13_9BURK</name>
<dbReference type="Proteomes" id="UP001606302">
    <property type="component" value="Unassembled WGS sequence"/>
</dbReference>
<accession>A0ABW7GJ13</accession>
<dbReference type="EMBL" id="JBIGHX010000003">
    <property type="protein sequence ID" value="MFG6461950.1"/>
    <property type="molecule type" value="Genomic_DNA"/>
</dbReference>
<keyword evidence="1" id="KW-0472">Membrane</keyword>
<dbReference type="NCBIfam" id="NF041043">
    <property type="entry name" value="BPSS1780_fam"/>
    <property type="match status" value="1"/>
</dbReference>
<comment type="caution">
    <text evidence="2">The sequence shown here is derived from an EMBL/GenBank/DDBJ whole genome shotgun (WGS) entry which is preliminary data.</text>
</comment>
<gene>
    <name evidence="2" type="ORF">ACG04Q_10235</name>
</gene>
<evidence type="ECO:0000256" key="1">
    <source>
        <dbReference type="SAM" id="Phobius"/>
    </source>
</evidence>
<keyword evidence="3" id="KW-1185">Reference proteome</keyword>